<reference evidence="2 3" key="1">
    <citation type="submission" date="2013-06" db="EMBL/GenBank/DDBJ databases">
        <title>Rumen cellulosomics: divergent fiber-degrading strategies revealed by comparative genome-wide analysis of six Ruminococcal strains.</title>
        <authorList>
            <person name="Dassa B."/>
            <person name="Borovok I."/>
            <person name="Lamed R."/>
            <person name="Flint H."/>
            <person name="Yeoman C.J."/>
            <person name="White B."/>
            <person name="Bayer E.A."/>
        </authorList>
    </citation>
    <scope>NUCLEOTIDE SEQUENCE [LARGE SCALE GENOMIC DNA]</scope>
    <source>
        <strain evidence="2 3">SY3</strain>
    </source>
</reference>
<keyword evidence="1" id="KW-0812">Transmembrane</keyword>
<protein>
    <submittedName>
        <fullName evidence="2">Uncharacterized protein</fullName>
    </submittedName>
</protein>
<accession>A0A011VRW0</accession>
<keyword evidence="1" id="KW-1133">Transmembrane helix</keyword>
<evidence type="ECO:0000256" key="1">
    <source>
        <dbReference type="SAM" id="Phobius"/>
    </source>
</evidence>
<dbReference type="EMBL" id="JEOB01000004">
    <property type="protein sequence ID" value="EXM37966.1"/>
    <property type="molecule type" value="Genomic_DNA"/>
</dbReference>
<comment type="caution">
    <text evidence="2">The sequence shown here is derived from an EMBL/GenBank/DDBJ whole genome shotgun (WGS) entry which is preliminary data.</text>
</comment>
<evidence type="ECO:0000313" key="3">
    <source>
        <dbReference type="Proteomes" id="UP000021369"/>
    </source>
</evidence>
<keyword evidence="3" id="KW-1185">Reference proteome</keyword>
<dbReference type="RefSeq" id="WP_024856538.1">
    <property type="nucleotide sequence ID" value="NZ_JEOB01000004.1"/>
</dbReference>
<dbReference type="OrthoDB" id="1822845at2"/>
<name>A0A011VRW0_RUMAL</name>
<feature type="transmembrane region" description="Helical" evidence="1">
    <location>
        <begin position="5"/>
        <end position="24"/>
    </location>
</feature>
<keyword evidence="1" id="KW-0472">Membrane</keyword>
<dbReference type="AlphaFoldDB" id="A0A011VRW0"/>
<feature type="transmembrane region" description="Helical" evidence="1">
    <location>
        <begin position="44"/>
        <end position="62"/>
    </location>
</feature>
<proteinExistence type="predicted"/>
<sequence>MKKRLVRILPHATIVMVGMFMFFWVLDIMNPTMNLINRKASNKLMIIMLVLSLITAIMNIYFERKYDALKNKEDK</sequence>
<gene>
    <name evidence="2" type="ORF">RASY3_16805</name>
</gene>
<dbReference type="Proteomes" id="UP000021369">
    <property type="component" value="Unassembled WGS sequence"/>
</dbReference>
<evidence type="ECO:0000313" key="2">
    <source>
        <dbReference type="EMBL" id="EXM37966.1"/>
    </source>
</evidence>
<organism evidence="2 3">
    <name type="scientific">Ruminococcus albus SY3</name>
    <dbReference type="NCBI Taxonomy" id="1341156"/>
    <lineage>
        <taxon>Bacteria</taxon>
        <taxon>Bacillati</taxon>
        <taxon>Bacillota</taxon>
        <taxon>Clostridia</taxon>
        <taxon>Eubacteriales</taxon>
        <taxon>Oscillospiraceae</taxon>
        <taxon>Ruminococcus</taxon>
    </lineage>
</organism>
<dbReference type="PATRIC" id="fig|1341156.4.peg.2961"/>